<evidence type="ECO:0000313" key="3">
    <source>
        <dbReference type="Proteomes" id="UP001234178"/>
    </source>
</evidence>
<feature type="region of interest" description="Disordered" evidence="1">
    <location>
        <begin position="1"/>
        <end position="27"/>
    </location>
</feature>
<proteinExistence type="predicted"/>
<gene>
    <name evidence="2" type="ORF">OUZ56_003884</name>
</gene>
<evidence type="ECO:0000313" key="2">
    <source>
        <dbReference type="EMBL" id="KAK4002025.1"/>
    </source>
</evidence>
<dbReference type="Proteomes" id="UP001234178">
    <property type="component" value="Unassembled WGS sequence"/>
</dbReference>
<evidence type="ECO:0000256" key="1">
    <source>
        <dbReference type="SAM" id="MobiDB-lite"/>
    </source>
</evidence>
<name>A0ABQ9YN36_9CRUS</name>
<comment type="caution">
    <text evidence="2">The sequence shown here is derived from an EMBL/GenBank/DDBJ whole genome shotgun (WGS) entry which is preliminary data.</text>
</comment>
<protein>
    <submittedName>
        <fullName evidence="2">Uncharacterized protein</fullName>
    </submittedName>
</protein>
<reference evidence="2 3" key="1">
    <citation type="journal article" date="2023" name="Nucleic Acids Res.">
        <title>The hologenome of Daphnia magna reveals possible DNA methylation and microbiome-mediated evolution of the host genome.</title>
        <authorList>
            <person name="Chaturvedi A."/>
            <person name="Li X."/>
            <person name="Dhandapani V."/>
            <person name="Marshall H."/>
            <person name="Kissane S."/>
            <person name="Cuenca-Cambronero M."/>
            <person name="Asole G."/>
            <person name="Calvet F."/>
            <person name="Ruiz-Romero M."/>
            <person name="Marangio P."/>
            <person name="Guigo R."/>
            <person name="Rago D."/>
            <person name="Mirbahai L."/>
            <person name="Eastwood N."/>
            <person name="Colbourne J.K."/>
            <person name="Zhou J."/>
            <person name="Mallon E."/>
            <person name="Orsini L."/>
        </authorList>
    </citation>
    <scope>NUCLEOTIDE SEQUENCE [LARGE SCALE GENOMIC DNA]</scope>
    <source>
        <strain evidence="2">LRV0_1</strain>
    </source>
</reference>
<keyword evidence="3" id="KW-1185">Reference proteome</keyword>
<accession>A0ABQ9YN36</accession>
<sequence length="69" mass="7876">MMTLFNPEEETGWTEEKPYKNKQKTAKGSFKIECRRSLAHQSVNSTSPPVLTQQQVSISSRENTNYLGL</sequence>
<organism evidence="2 3">
    <name type="scientific">Daphnia magna</name>
    <dbReference type="NCBI Taxonomy" id="35525"/>
    <lineage>
        <taxon>Eukaryota</taxon>
        <taxon>Metazoa</taxon>
        <taxon>Ecdysozoa</taxon>
        <taxon>Arthropoda</taxon>
        <taxon>Crustacea</taxon>
        <taxon>Branchiopoda</taxon>
        <taxon>Diplostraca</taxon>
        <taxon>Cladocera</taxon>
        <taxon>Anomopoda</taxon>
        <taxon>Daphniidae</taxon>
        <taxon>Daphnia</taxon>
    </lineage>
</organism>
<feature type="region of interest" description="Disordered" evidence="1">
    <location>
        <begin position="39"/>
        <end position="69"/>
    </location>
</feature>
<dbReference type="EMBL" id="JAOYFB010000001">
    <property type="protein sequence ID" value="KAK4002025.1"/>
    <property type="molecule type" value="Genomic_DNA"/>
</dbReference>